<dbReference type="EMBL" id="CP026604">
    <property type="protein sequence ID" value="AWB65793.1"/>
    <property type="molecule type" value="Genomic_DNA"/>
</dbReference>
<evidence type="ECO:0000313" key="5">
    <source>
        <dbReference type="Proteomes" id="UP000244441"/>
    </source>
</evidence>
<dbReference type="InterPro" id="IPR036086">
    <property type="entry name" value="ParB/Sulfiredoxin_sf"/>
</dbReference>
<evidence type="ECO:0000256" key="1">
    <source>
        <dbReference type="ARBA" id="ARBA00006295"/>
    </source>
</evidence>
<comment type="similarity">
    <text evidence="1">Belongs to the ParB family.</text>
</comment>
<keyword evidence="5" id="KW-1185">Reference proteome</keyword>
<evidence type="ECO:0000259" key="3">
    <source>
        <dbReference type="SMART" id="SM00470"/>
    </source>
</evidence>
<dbReference type="Gene3D" id="1.10.10.2830">
    <property type="match status" value="1"/>
</dbReference>
<dbReference type="PANTHER" id="PTHR38973:SF2">
    <property type="entry name" value="PARB_REPB_SPO0J FAMILY PLASMID PARTITION PROTEIN"/>
    <property type="match status" value="1"/>
</dbReference>
<organism evidence="4 5">
    <name type="scientific">Saccharobesus litoralis</name>
    <dbReference type="NCBI Taxonomy" id="2172099"/>
    <lineage>
        <taxon>Bacteria</taxon>
        <taxon>Pseudomonadati</taxon>
        <taxon>Pseudomonadota</taxon>
        <taxon>Gammaproteobacteria</taxon>
        <taxon>Alteromonadales</taxon>
        <taxon>Alteromonadaceae</taxon>
        <taxon>Saccharobesus</taxon>
    </lineage>
</organism>
<dbReference type="RefSeq" id="WP_108601867.1">
    <property type="nucleotide sequence ID" value="NZ_CP026604.1"/>
</dbReference>
<dbReference type="InterPro" id="IPR003115">
    <property type="entry name" value="ParB_N"/>
</dbReference>
<dbReference type="SUPFAM" id="SSF110849">
    <property type="entry name" value="ParB/Sulfiredoxin"/>
    <property type="match status" value="1"/>
</dbReference>
<dbReference type="NCBIfam" id="TIGR00180">
    <property type="entry name" value="parB_part"/>
    <property type="match status" value="1"/>
</dbReference>
<reference evidence="4 5" key="1">
    <citation type="submission" date="2018-01" db="EMBL/GenBank/DDBJ databases">
        <title>Genome sequence of a Cantenovulum-like bacteria.</title>
        <authorList>
            <person name="Tan W.R."/>
            <person name="Lau N.-S."/>
            <person name="Go F."/>
            <person name="Amirul A.-A.A."/>
        </authorList>
    </citation>
    <scope>NUCLEOTIDE SEQUENCE [LARGE SCALE GENOMIC DNA]</scope>
    <source>
        <strain evidence="4 5">CCB-QB4</strain>
    </source>
</reference>
<feature type="domain" description="ParB-like N-terminal" evidence="3">
    <location>
        <begin position="41"/>
        <end position="137"/>
    </location>
</feature>
<evidence type="ECO:0000256" key="2">
    <source>
        <dbReference type="ARBA" id="ARBA00023125"/>
    </source>
</evidence>
<protein>
    <recommendedName>
        <fullName evidence="3">ParB-like N-terminal domain-containing protein</fullName>
    </recommendedName>
</protein>
<name>A0A2S0VNM5_9ALTE</name>
<evidence type="ECO:0000313" key="4">
    <source>
        <dbReference type="EMBL" id="AWB65793.1"/>
    </source>
</evidence>
<proteinExistence type="inferred from homology"/>
<dbReference type="GO" id="GO:0003677">
    <property type="term" value="F:DNA binding"/>
    <property type="evidence" value="ECO:0007669"/>
    <property type="project" value="UniProtKB-KW"/>
</dbReference>
<dbReference type="AlphaFoldDB" id="A0A2S0VNM5"/>
<dbReference type="Proteomes" id="UP000244441">
    <property type="component" value="Chromosome"/>
</dbReference>
<dbReference type="InterPro" id="IPR004437">
    <property type="entry name" value="ParB/RepB/Spo0J"/>
</dbReference>
<sequence length="325" mass="36457">MAKKKSNRNLFDLEDVGLDSDGVFAIDSPIELERKLEFKLVELAPEHILSETSVPNYNRRVQELLSEQSLSPLIAQIVSSNGQHTPALGRRVGDKIEVIFGSRRRMACHFAGFAFRILVSDDVTQEEAQILSRSENEHKPISLYENGRYWLRLSEEQNLSVRKIAELIESGEVSKSTVQNGIDVARLPLSIIDLFPSPDVVTKRVYDRIQSEIAPATFDAELLNAIVHDFQVEQTALITEMYGYYIEGDSQFSADKLIKALKEYLVENKHLTESGSIPSKVYAIGSVANVTTNKKGQLTAVKFNKPLAADKLQALDSLIQNFFEQ</sequence>
<dbReference type="CDD" id="cd16394">
    <property type="entry name" value="sopB_N"/>
    <property type="match status" value="1"/>
</dbReference>
<keyword evidence="2" id="KW-0238">DNA-binding</keyword>
<dbReference type="SMART" id="SM00470">
    <property type="entry name" value="ParB"/>
    <property type="match status" value="1"/>
</dbReference>
<dbReference type="PANTHER" id="PTHR38973">
    <property type="entry name" value="PLASMID PARTITIONING CONTROL PROTEIN-RELATED"/>
    <property type="match status" value="1"/>
</dbReference>
<dbReference type="KEGG" id="cate:C2869_04775"/>
<dbReference type="OrthoDB" id="5719994at2"/>
<accession>A0A2S0VNM5</accession>
<gene>
    <name evidence="4" type="ORF">C2869_04775</name>
</gene>